<evidence type="ECO:0000313" key="2">
    <source>
        <dbReference type="EMBL" id="MCU9613674.1"/>
    </source>
</evidence>
<reference evidence="2" key="1">
    <citation type="submission" date="2022-10" db="EMBL/GenBank/DDBJ databases">
        <title>Description of Fervidibacillus gen. nov. in the family Fervidibacillaceae fam. nov. with two species, Fervidibacillus albus sp. nov., and Fervidibacillus halotolerans sp. nov., isolated from tidal flat sediments.</title>
        <authorList>
            <person name="Kwon K.K."/>
            <person name="Yang S.-H."/>
        </authorList>
    </citation>
    <scope>NUCLEOTIDE SEQUENCE</scope>
    <source>
        <strain evidence="2">JCM 19140</strain>
    </source>
</reference>
<protein>
    <submittedName>
        <fullName evidence="2">Uncharacterized protein</fullName>
    </submittedName>
</protein>
<accession>A0AAE3LQM5</accession>
<dbReference type="EMBL" id="JAOUSF010000003">
    <property type="protein sequence ID" value="MCU9613674.1"/>
    <property type="molecule type" value="Genomic_DNA"/>
</dbReference>
<comment type="caution">
    <text evidence="2">The sequence shown here is derived from an EMBL/GenBank/DDBJ whole genome shotgun (WGS) entry which is preliminary data.</text>
</comment>
<keyword evidence="1" id="KW-0175">Coiled coil</keyword>
<dbReference type="RefSeq" id="WP_263072914.1">
    <property type="nucleotide sequence ID" value="NZ_JAOUSF010000003.1"/>
</dbReference>
<evidence type="ECO:0000256" key="1">
    <source>
        <dbReference type="SAM" id="Coils"/>
    </source>
</evidence>
<feature type="coiled-coil region" evidence="1">
    <location>
        <begin position="10"/>
        <end position="70"/>
    </location>
</feature>
<sequence length="84" mass="9981">MENQNYLLSKNEVMEKLSLLHAQLESLEEKLEIAIQEEQQRLSQQFQQTIDRTEMKLEQVEKEISMTKHTTLQSKLQIRKPAII</sequence>
<evidence type="ECO:0000313" key="3">
    <source>
        <dbReference type="Proteomes" id="UP001209318"/>
    </source>
</evidence>
<name>A0AAE3LQM5_9BACI</name>
<organism evidence="2 3">
    <name type="scientific">Perspicuibacillus lycopersici</name>
    <dbReference type="NCBI Taxonomy" id="1325689"/>
    <lineage>
        <taxon>Bacteria</taxon>
        <taxon>Bacillati</taxon>
        <taxon>Bacillota</taxon>
        <taxon>Bacilli</taxon>
        <taxon>Bacillales</taxon>
        <taxon>Bacillaceae</taxon>
        <taxon>Perspicuibacillus</taxon>
    </lineage>
</organism>
<proteinExistence type="predicted"/>
<dbReference type="Proteomes" id="UP001209318">
    <property type="component" value="Unassembled WGS sequence"/>
</dbReference>
<dbReference type="AlphaFoldDB" id="A0AAE3LQM5"/>
<keyword evidence="3" id="KW-1185">Reference proteome</keyword>
<gene>
    <name evidence="2" type="ORF">OEV98_08885</name>
</gene>